<reference evidence="2" key="2">
    <citation type="submission" date="2021-09" db="EMBL/GenBank/DDBJ databases">
        <authorList>
            <person name="Jia N."/>
            <person name="Wang J."/>
            <person name="Shi W."/>
            <person name="Du L."/>
            <person name="Sun Y."/>
            <person name="Zhan W."/>
            <person name="Jiang J."/>
            <person name="Wang Q."/>
            <person name="Zhang B."/>
            <person name="Ji P."/>
            <person name="Sakyi L.B."/>
            <person name="Cui X."/>
            <person name="Yuan T."/>
            <person name="Jiang B."/>
            <person name="Yang W."/>
            <person name="Lam T.T.-Y."/>
            <person name="Chang Q."/>
            <person name="Ding S."/>
            <person name="Wang X."/>
            <person name="Zhu J."/>
            <person name="Ruan X."/>
            <person name="Zhao L."/>
            <person name="Wei J."/>
            <person name="Que T."/>
            <person name="Du C."/>
            <person name="Cheng J."/>
            <person name="Dai P."/>
            <person name="Han X."/>
            <person name="Huang E."/>
            <person name="Gao Y."/>
            <person name="Liu J."/>
            <person name="Shao H."/>
            <person name="Ye R."/>
            <person name="Li L."/>
            <person name="Wei W."/>
            <person name="Wang X."/>
            <person name="Wang C."/>
            <person name="Huo Q."/>
            <person name="Li W."/>
            <person name="Guo W."/>
            <person name="Chen H."/>
            <person name="Chen S."/>
            <person name="Zhou L."/>
            <person name="Zhou L."/>
            <person name="Ni X."/>
            <person name="Tian J."/>
            <person name="Zhou Y."/>
            <person name="Sheng Y."/>
            <person name="Liu T."/>
            <person name="Pan Y."/>
            <person name="Xia L."/>
            <person name="Li J."/>
            <person name="Zhao F."/>
            <person name="Cao W."/>
        </authorList>
    </citation>
    <scope>NUCLEOTIDE SEQUENCE</scope>
    <source>
        <strain evidence="2">Rsan-2018</strain>
        <tissue evidence="2">Larvae</tissue>
    </source>
</reference>
<name>A0A9D4PU67_RHISA</name>
<comment type="caution">
    <text evidence="2">The sequence shown here is derived from an EMBL/GenBank/DDBJ whole genome shotgun (WGS) entry which is preliminary data.</text>
</comment>
<accession>A0A9D4PU67</accession>
<dbReference type="InterPro" id="IPR018497">
    <property type="entry name" value="Peptidase_M13_C"/>
</dbReference>
<organism evidence="2 3">
    <name type="scientific">Rhipicephalus sanguineus</name>
    <name type="common">Brown dog tick</name>
    <name type="synonym">Ixodes sanguineus</name>
    <dbReference type="NCBI Taxonomy" id="34632"/>
    <lineage>
        <taxon>Eukaryota</taxon>
        <taxon>Metazoa</taxon>
        <taxon>Ecdysozoa</taxon>
        <taxon>Arthropoda</taxon>
        <taxon>Chelicerata</taxon>
        <taxon>Arachnida</taxon>
        <taxon>Acari</taxon>
        <taxon>Parasitiformes</taxon>
        <taxon>Ixodida</taxon>
        <taxon>Ixodoidea</taxon>
        <taxon>Ixodidae</taxon>
        <taxon>Rhipicephalinae</taxon>
        <taxon>Rhipicephalus</taxon>
        <taxon>Rhipicephalus</taxon>
    </lineage>
</organism>
<dbReference type="Proteomes" id="UP000821837">
    <property type="component" value="Unassembled WGS sequence"/>
</dbReference>
<dbReference type="GO" id="GO:0016485">
    <property type="term" value="P:protein processing"/>
    <property type="evidence" value="ECO:0007669"/>
    <property type="project" value="TreeGrafter"/>
</dbReference>
<evidence type="ECO:0000313" key="3">
    <source>
        <dbReference type="Proteomes" id="UP000821837"/>
    </source>
</evidence>
<evidence type="ECO:0000259" key="1">
    <source>
        <dbReference type="Pfam" id="PF01431"/>
    </source>
</evidence>
<reference evidence="2" key="1">
    <citation type="journal article" date="2020" name="Cell">
        <title>Large-Scale Comparative Analyses of Tick Genomes Elucidate Their Genetic Diversity and Vector Capacities.</title>
        <authorList>
            <consortium name="Tick Genome and Microbiome Consortium (TIGMIC)"/>
            <person name="Jia N."/>
            <person name="Wang J."/>
            <person name="Shi W."/>
            <person name="Du L."/>
            <person name="Sun Y."/>
            <person name="Zhan W."/>
            <person name="Jiang J.F."/>
            <person name="Wang Q."/>
            <person name="Zhang B."/>
            <person name="Ji P."/>
            <person name="Bell-Sakyi L."/>
            <person name="Cui X.M."/>
            <person name="Yuan T.T."/>
            <person name="Jiang B.G."/>
            <person name="Yang W.F."/>
            <person name="Lam T.T."/>
            <person name="Chang Q.C."/>
            <person name="Ding S.J."/>
            <person name="Wang X.J."/>
            <person name="Zhu J.G."/>
            <person name="Ruan X.D."/>
            <person name="Zhao L."/>
            <person name="Wei J.T."/>
            <person name="Ye R.Z."/>
            <person name="Que T.C."/>
            <person name="Du C.H."/>
            <person name="Zhou Y.H."/>
            <person name="Cheng J.X."/>
            <person name="Dai P.F."/>
            <person name="Guo W.B."/>
            <person name="Han X.H."/>
            <person name="Huang E.J."/>
            <person name="Li L.F."/>
            <person name="Wei W."/>
            <person name="Gao Y.C."/>
            <person name="Liu J.Z."/>
            <person name="Shao H.Z."/>
            <person name="Wang X."/>
            <person name="Wang C.C."/>
            <person name="Yang T.C."/>
            <person name="Huo Q.B."/>
            <person name="Li W."/>
            <person name="Chen H.Y."/>
            <person name="Chen S.E."/>
            <person name="Zhou L.G."/>
            <person name="Ni X.B."/>
            <person name="Tian J.H."/>
            <person name="Sheng Y."/>
            <person name="Liu T."/>
            <person name="Pan Y.S."/>
            <person name="Xia L.Y."/>
            <person name="Li J."/>
            <person name="Zhao F."/>
            <person name="Cao W.C."/>
        </authorList>
    </citation>
    <scope>NUCLEOTIDE SEQUENCE</scope>
    <source>
        <strain evidence="2">Rsan-2018</strain>
    </source>
</reference>
<dbReference type="EMBL" id="JABSTV010001250">
    <property type="protein sequence ID" value="KAH7955661.1"/>
    <property type="molecule type" value="Genomic_DNA"/>
</dbReference>
<gene>
    <name evidence="2" type="ORF">HPB52_002804</name>
</gene>
<feature type="domain" description="Peptidase M13 C-terminal" evidence="1">
    <location>
        <begin position="1"/>
        <end position="95"/>
    </location>
</feature>
<dbReference type="InterPro" id="IPR000718">
    <property type="entry name" value="Peptidase_M13"/>
</dbReference>
<dbReference type="Pfam" id="PF01431">
    <property type="entry name" value="Peptidase_M13"/>
    <property type="match status" value="1"/>
</dbReference>
<keyword evidence="3" id="KW-1185">Reference proteome</keyword>
<evidence type="ECO:0000313" key="2">
    <source>
        <dbReference type="EMBL" id="KAH7955661.1"/>
    </source>
</evidence>
<dbReference type="GO" id="GO:0004222">
    <property type="term" value="F:metalloendopeptidase activity"/>
    <property type="evidence" value="ECO:0007669"/>
    <property type="project" value="InterPro"/>
</dbReference>
<proteinExistence type="predicted"/>
<dbReference type="PANTHER" id="PTHR11733">
    <property type="entry name" value="ZINC METALLOPROTEASE FAMILY M13 NEPRILYSIN-RELATED"/>
    <property type="match status" value="1"/>
</dbReference>
<dbReference type="Gene3D" id="3.40.390.10">
    <property type="entry name" value="Collagenase (Catalytic Domain)"/>
    <property type="match status" value="1"/>
</dbReference>
<sequence>MADFAGLLVTLDAFNALPVAERSVLLPDSAGVSLSPEKAFFVSYCASNCDSGAKTDPRYAIGQGRCMVPVMNDPRFSRAFGCSDTARMNPKDKCSYW</sequence>
<protein>
    <recommendedName>
        <fullName evidence="1">Peptidase M13 C-terminal domain-containing protein</fullName>
    </recommendedName>
</protein>
<dbReference type="SUPFAM" id="SSF55486">
    <property type="entry name" value="Metalloproteases ('zincins'), catalytic domain"/>
    <property type="match status" value="1"/>
</dbReference>
<dbReference type="AlphaFoldDB" id="A0A9D4PU67"/>
<dbReference type="PROSITE" id="PS51885">
    <property type="entry name" value="NEPRILYSIN"/>
    <property type="match status" value="1"/>
</dbReference>
<dbReference type="PANTHER" id="PTHR11733:SF241">
    <property type="entry name" value="GH26575P-RELATED"/>
    <property type="match status" value="1"/>
</dbReference>
<dbReference type="InterPro" id="IPR024079">
    <property type="entry name" value="MetalloPept_cat_dom_sf"/>
</dbReference>
<dbReference type="GO" id="GO:0005886">
    <property type="term" value="C:plasma membrane"/>
    <property type="evidence" value="ECO:0007669"/>
    <property type="project" value="TreeGrafter"/>
</dbReference>